<proteinExistence type="predicted"/>
<dbReference type="EMBL" id="GISG01238473">
    <property type="protein sequence ID" value="MBA4668107.1"/>
    <property type="molecule type" value="Transcribed_RNA"/>
</dbReference>
<reference evidence="1" key="2">
    <citation type="submission" date="2020-07" db="EMBL/GenBank/DDBJ databases">
        <authorList>
            <person name="Vera ALvarez R."/>
            <person name="Arias-Moreno D.M."/>
            <person name="Jimenez-Jacinto V."/>
            <person name="Jimenez-Bremont J.F."/>
            <person name="Swaminathan K."/>
            <person name="Moose S.P."/>
            <person name="Guerrero-Gonzalez M.L."/>
            <person name="Marino-Ramirez L."/>
            <person name="Landsman D."/>
            <person name="Rodriguez-Kessler M."/>
            <person name="Delgado-Sanchez P."/>
        </authorList>
    </citation>
    <scope>NUCLEOTIDE SEQUENCE</scope>
    <source>
        <tissue evidence="1">Cladode</tissue>
    </source>
</reference>
<evidence type="ECO:0000313" key="1">
    <source>
        <dbReference type="EMBL" id="MBA4668107.1"/>
    </source>
</evidence>
<name>A0A7C9EL56_OPUST</name>
<accession>A0A7C9EL56</accession>
<reference evidence="1" key="1">
    <citation type="journal article" date="2013" name="J. Plant Res.">
        <title>Effect of fungi and light on seed germination of three Opuntia species from semiarid lands of central Mexico.</title>
        <authorList>
            <person name="Delgado-Sanchez P."/>
            <person name="Jimenez-Bremont J.F."/>
            <person name="Guerrero-Gonzalez Mde L."/>
            <person name="Flores J."/>
        </authorList>
    </citation>
    <scope>NUCLEOTIDE SEQUENCE</scope>
    <source>
        <tissue evidence="1">Cladode</tissue>
    </source>
</reference>
<sequence>MSNSIFMSIPNNLLMNCGSFLIIPGARSLASASVITNSTARCLVPSSSCSASAIWSMEPTTSTSCRLRNLGSLPANSINNSRASWAVTSWPEFKASVNVLIIAGNRSWNLSLSEEVSRHWMKLTSAFKEAIRTSGLGEFVRQLKNTAWSSLI</sequence>
<dbReference type="EMBL" id="GISG01238474">
    <property type="protein sequence ID" value="MBA4668108.1"/>
    <property type="molecule type" value="Transcribed_RNA"/>
</dbReference>
<organism evidence="1">
    <name type="scientific">Opuntia streptacantha</name>
    <name type="common">Prickly pear cactus</name>
    <name type="synonym">Opuntia cardona</name>
    <dbReference type="NCBI Taxonomy" id="393608"/>
    <lineage>
        <taxon>Eukaryota</taxon>
        <taxon>Viridiplantae</taxon>
        <taxon>Streptophyta</taxon>
        <taxon>Embryophyta</taxon>
        <taxon>Tracheophyta</taxon>
        <taxon>Spermatophyta</taxon>
        <taxon>Magnoliopsida</taxon>
        <taxon>eudicotyledons</taxon>
        <taxon>Gunneridae</taxon>
        <taxon>Pentapetalae</taxon>
        <taxon>Caryophyllales</taxon>
        <taxon>Cactineae</taxon>
        <taxon>Cactaceae</taxon>
        <taxon>Opuntioideae</taxon>
        <taxon>Opuntia</taxon>
    </lineage>
</organism>
<dbReference type="AlphaFoldDB" id="A0A7C9EL56"/>
<protein>
    <submittedName>
        <fullName evidence="1">Uncharacterized protein</fullName>
    </submittedName>
</protein>